<evidence type="ECO:0000313" key="3">
    <source>
        <dbReference type="Proteomes" id="UP000656881"/>
    </source>
</evidence>
<name>A0ABQ2M2Z9_9ACTN</name>
<dbReference type="SUPFAM" id="SSF54909">
    <property type="entry name" value="Dimeric alpha+beta barrel"/>
    <property type="match status" value="2"/>
</dbReference>
<feature type="region of interest" description="Disordered" evidence="1">
    <location>
        <begin position="1"/>
        <end position="31"/>
    </location>
</feature>
<gene>
    <name evidence="2" type="ORF">GCM10012286_36140</name>
</gene>
<organism evidence="2 3">
    <name type="scientific">Streptomyces lasiicapitis</name>
    <dbReference type="NCBI Taxonomy" id="1923961"/>
    <lineage>
        <taxon>Bacteria</taxon>
        <taxon>Bacillati</taxon>
        <taxon>Actinomycetota</taxon>
        <taxon>Actinomycetes</taxon>
        <taxon>Kitasatosporales</taxon>
        <taxon>Streptomycetaceae</taxon>
        <taxon>Streptomyces</taxon>
    </lineage>
</organism>
<evidence type="ECO:0000313" key="2">
    <source>
        <dbReference type="EMBL" id="GGO46077.1"/>
    </source>
</evidence>
<evidence type="ECO:0008006" key="4">
    <source>
        <dbReference type="Google" id="ProtNLM"/>
    </source>
</evidence>
<reference evidence="3" key="1">
    <citation type="journal article" date="2019" name="Int. J. Syst. Evol. Microbiol.">
        <title>The Global Catalogue of Microorganisms (GCM) 10K type strain sequencing project: providing services to taxonomists for standard genome sequencing and annotation.</title>
        <authorList>
            <consortium name="The Broad Institute Genomics Platform"/>
            <consortium name="The Broad Institute Genome Sequencing Center for Infectious Disease"/>
            <person name="Wu L."/>
            <person name="Ma J."/>
        </authorList>
    </citation>
    <scope>NUCLEOTIDE SEQUENCE [LARGE SCALE GENOMIC DNA]</scope>
    <source>
        <strain evidence="3">CGMCC 4.7349</strain>
    </source>
</reference>
<accession>A0ABQ2M2Z9</accession>
<sequence length="236" mass="25581">MTSQQDLVSNPLPDILRDDSGHVLMSEGDSGGSARQRAVIQGVFEAWKRHPVPDGFLSQAFFAGTDGRTVLHYAQWTSADAHRVFVEDEANQVLARGIQAVIGADPEGPGGYRLYRSMKPAAATRGVSPGVVVRVAFDTDGDATARRLIDTIVDHYGGVQPPGDDGGGLASHFHIRQDGLRVVNYSEWTSEEAHQRMFENHIDVEDGGPMAVIKDVPGVRVLGFQRFLPGLGLQRP</sequence>
<comment type="caution">
    <text evidence="2">The sequence shown here is derived from an EMBL/GenBank/DDBJ whole genome shotgun (WGS) entry which is preliminary data.</text>
</comment>
<evidence type="ECO:0000256" key="1">
    <source>
        <dbReference type="SAM" id="MobiDB-lite"/>
    </source>
</evidence>
<proteinExistence type="predicted"/>
<dbReference type="RefSeq" id="WP_164327643.1">
    <property type="nucleotide sequence ID" value="NZ_BMNG01000007.1"/>
</dbReference>
<dbReference type="EMBL" id="BMNG01000007">
    <property type="protein sequence ID" value="GGO46077.1"/>
    <property type="molecule type" value="Genomic_DNA"/>
</dbReference>
<dbReference type="Proteomes" id="UP000656881">
    <property type="component" value="Unassembled WGS sequence"/>
</dbReference>
<dbReference type="Gene3D" id="3.30.70.100">
    <property type="match status" value="2"/>
</dbReference>
<keyword evidence="3" id="KW-1185">Reference proteome</keyword>
<dbReference type="InterPro" id="IPR011008">
    <property type="entry name" value="Dimeric_a/b-barrel"/>
</dbReference>
<protein>
    <recommendedName>
        <fullName evidence="4">Antibiotic biosynthesis monooxygenase</fullName>
    </recommendedName>
</protein>